<evidence type="ECO:0000313" key="3">
    <source>
        <dbReference type="Proteomes" id="UP000514509"/>
    </source>
</evidence>
<proteinExistence type="predicted"/>
<dbReference type="GO" id="GO:0016887">
    <property type="term" value="F:ATP hydrolysis activity"/>
    <property type="evidence" value="ECO:0007669"/>
    <property type="project" value="InterPro"/>
</dbReference>
<evidence type="ECO:0000259" key="1">
    <source>
        <dbReference type="Pfam" id="PF13304"/>
    </source>
</evidence>
<dbReference type="CDD" id="cd00267">
    <property type="entry name" value="ABC_ATPase"/>
    <property type="match status" value="1"/>
</dbReference>
<dbReference type="Proteomes" id="UP000514509">
    <property type="component" value="Chromosome"/>
</dbReference>
<dbReference type="EMBL" id="CP055153">
    <property type="protein sequence ID" value="QMU30507.1"/>
    <property type="molecule type" value="Genomic_DNA"/>
</dbReference>
<dbReference type="InterPro" id="IPR027417">
    <property type="entry name" value="P-loop_NTPase"/>
</dbReference>
<protein>
    <submittedName>
        <fullName evidence="2">AAA family ATPase</fullName>
    </submittedName>
</protein>
<dbReference type="GO" id="GO:0005524">
    <property type="term" value="F:ATP binding"/>
    <property type="evidence" value="ECO:0007669"/>
    <property type="project" value="InterPro"/>
</dbReference>
<dbReference type="InterPro" id="IPR003959">
    <property type="entry name" value="ATPase_AAA_core"/>
</dbReference>
<dbReference type="AlphaFoldDB" id="A0A7L7LCN3"/>
<dbReference type="InterPro" id="IPR051396">
    <property type="entry name" value="Bact_Antivir_Def_Nuclease"/>
</dbReference>
<reference evidence="2 3" key="1">
    <citation type="submission" date="2020-06" db="EMBL/GenBank/DDBJ databases">
        <authorList>
            <person name="Hwang Y.J."/>
        </authorList>
    </citation>
    <scope>NUCLEOTIDE SEQUENCE [LARGE SCALE GENOMIC DNA]</scope>
    <source>
        <strain evidence="2 3">KUDC8001</strain>
    </source>
</reference>
<dbReference type="Pfam" id="PF13304">
    <property type="entry name" value="AAA_21"/>
    <property type="match status" value="1"/>
</dbReference>
<dbReference type="KEGG" id="add:HUW48_21885"/>
<evidence type="ECO:0000313" key="2">
    <source>
        <dbReference type="EMBL" id="QMU30507.1"/>
    </source>
</evidence>
<dbReference type="PANTHER" id="PTHR43581:SF4">
    <property type="entry name" value="ATP_GTP PHOSPHATASE"/>
    <property type="match status" value="1"/>
</dbReference>
<accession>A0A7L7LCN3</accession>
<dbReference type="RefSeq" id="WP_182412954.1">
    <property type="nucleotide sequence ID" value="NZ_CP055153.1"/>
</dbReference>
<sequence length="509" mass="58424">MRIDKLEIKSSWKNLEGFTVDFDEARDVAVLIGRNGSSKSNLLEALIWIFRNIDLKASSKFSYSIQYRINGSEVRIQSEVDQQARGEVNGKLVNALQLRDKWTPRYLVGYYSGTSDRFAELFEKHDNLALKETLEKNASESLMFRRFIYARPEHGLFALLSFYLSEDEEVMKFLEDLPRIEAFDSALLILHKPPWAPTNAKAEDFWGAKGPVRKLLESFRRNSLAPFSKLEPADNKNRGKREVMYLYLPDINALHSLAKEYGSDPRTFFQALDTMRISQLIRDVRVRVKIKGSSSAIHTRQLSEGEQQLLTVLGLMRFTRNEDSLYLLDEPDTHLNPAWGLEYLDKLRKIGGIEKRSHTILATHDPLLVSGLLKQEIRVMHRSMNSGVIAIEPEESPRGTGVAGVLTSELYGLESQLDKFSLRVLKRIYEVSLMKDYPLRHQHLKRLRKLVPGITPTDYSPDPYRNIAKLAYEQTLALILKSENNNDLKREAVDRLSNMLYSETNGSKL</sequence>
<dbReference type="PANTHER" id="PTHR43581">
    <property type="entry name" value="ATP/GTP PHOSPHATASE"/>
    <property type="match status" value="1"/>
</dbReference>
<name>A0A7L7LCN3_9BACT</name>
<keyword evidence="3" id="KW-1185">Reference proteome</keyword>
<gene>
    <name evidence="2" type="ORF">HUW48_21885</name>
</gene>
<feature type="domain" description="ATPase AAA-type core" evidence="1">
    <location>
        <begin position="28"/>
        <end position="370"/>
    </location>
</feature>
<dbReference type="SUPFAM" id="SSF52540">
    <property type="entry name" value="P-loop containing nucleoside triphosphate hydrolases"/>
    <property type="match status" value="1"/>
</dbReference>
<organism evidence="2 3">
    <name type="scientific">Adhaeribacter radiodurans</name>
    <dbReference type="NCBI Taxonomy" id="2745197"/>
    <lineage>
        <taxon>Bacteria</taxon>
        <taxon>Pseudomonadati</taxon>
        <taxon>Bacteroidota</taxon>
        <taxon>Cytophagia</taxon>
        <taxon>Cytophagales</taxon>
        <taxon>Hymenobacteraceae</taxon>
        <taxon>Adhaeribacter</taxon>
    </lineage>
</organism>
<reference evidence="2 3" key="2">
    <citation type="submission" date="2020-08" db="EMBL/GenBank/DDBJ databases">
        <title>Adhaeribacter dokdonensis sp. nov., isolated from the rhizosphere of Elymus tsukushiensis, a plant native to the Dokdo Islands, Republic of Korea.</title>
        <authorList>
            <person name="Ghim S.Y."/>
        </authorList>
    </citation>
    <scope>NUCLEOTIDE SEQUENCE [LARGE SCALE GENOMIC DNA]</scope>
    <source>
        <strain evidence="2 3">KUDC8001</strain>
    </source>
</reference>
<dbReference type="Gene3D" id="3.40.50.300">
    <property type="entry name" value="P-loop containing nucleotide triphosphate hydrolases"/>
    <property type="match status" value="1"/>
</dbReference>